<feature type="compositionally biased region" description="Basic and acidic residues" evidence="1">
    <location>
        <begin position="477"/>
        <end position="486"/>
    </location>
</feature>
<keyword evidence="3" id="KW-1185">Reference proteome</keyword>
<dbReference type="Proteomes" id="UP001437256">
    <property type="component" value="Unassembled WGS sequence"/>
</dbReference>
<sequence length="497" mass="56137">MLLSSQNAPLHLHISRGYEGGLSHLNSQLTDFILMQNIHRVAMLKLRVRDAAHMPPHIGAAPLLHSFHLECKNHYEHGYLRPGHTPLIIPEGLICRPPRLRELVINAVLSQYDITALARDLTFLRLTIFSARGLPPRPSVDETVGIIQAAPNLEMLCIQRIWGSELDLDDEVCDILPRSPHSAPYPLQRLRSLRLLGSMDCVNFLDYFTFPPSVSVEVDRRGWESISPALLRSTHRLLSQLFLSSPIVSMVVGHEEYEGPVYDLIYCAELSPTDISRIPFYGRTTPRLRLNYFGDRDVPISMACLYNGLPLSHLHALHLECPESWNDRNSKPIIQKCFGSLPELHTITITESRMAIEMIPVLGQTAADGQAQVAKGSALLFPAVRALRLYLLEEKWTIRPPHDPEAPRQADVVHDIPQQLLHVLRVRKRYGYGIENLVLIECRFSTKVLARIRKIVGNVEVYSDIEDIIYTGLAHEEDNGHRESDRNGYSPISAGFS</sequence>
<evidence type="ECO:0008006" key="4">
    <source>
        <dbReference type="Google" id="ProtNLM"/>
    </source>
</evidence>
<reference evidence="2 3" key="1">
    <citation type="submission" date="2024-05" db="EMBL/GenBank/DDBJ databases">
        <title>A draft genome resource for the thread blight pathogen Marasmius tenuissimus strain MS-2.</title>
        <authorList>
            <person name="Yulfo-Soto G.E."/>
            <person name="Baruah I.K."/>
            <person name="Amoako-Attah I."/>
            <person name="Bukari Y."/>
            <person name="Meinhardt L.W."/>
            <person name="Bailey B.A."/>
            <person name="Cohen S.P."/>
        </authorList>
    </citation>
    <scope>NUCLEOTIDE SEQUENCE [LARGE SCALE GENOMIC DNA]</scope>
    <source>
        <strain evidence="2 3">MS-2</strain>
    </source>
</reference>
<evidence type="ECO:0000256" key="1">
    <source>
        <dbReference type="SAM" id="MobiDB-lite"/>
    </source>
</evidence>
<proteinExistence type="predicted"/>
<dbReference type="EMBL" id="JBBXMP010000029">
    <property type="protein sequence ID" value="KAL0067064.1"/>
    <property type="molecule type" value="Genomic_DNA"/>
</dbReference>
<accession>A0ABR3A185</accession>
<name>A0ABR3A185_9AGAR</name>
<evidence type="ECO:0000313" key="2">
    <source>
        <dbReference type="EMBL" id="KAL0067064.1"/>
    </source>
</evidence>
<comment type="caution">
    <text evidence="2">The sequence shown here is derived from an EMBL/GenBank/DDBJ whole genome shotgun (WGS) entry which is preliminary data.</text>
</comment>
<organism evidence="2 3">
    <name type="scientific">Marasmius tenuissimus</name>
    <dbReference type="NCBI Taxonomy" id="585030"/>
    <lineage>
        <taxon>Eukaryota</taxon>
        <taxon>Fungi</taxon>
        <taxon>Dikarya</taxon>
        <taxon>Basidiomycota</taxon>
        <taxon>Agaricomycotina</taxon>
        <taxon>Agaricomycetes</taxon>
        <taxon>Agaricomycetidae</taxon>
        <taxon>Agaricales</taxon>
        <taxon>Marasmiineae</taxon>
        <taxon>Marasmiaceae</taxon>
        <taxon>Marasmius</taxon>
    </lineage>
</organism>
<gene>
    <name evidence="2" type="ORF">AAF712_005851</name>
</gene>
<evidence type="ECO:0000313" key="3">
    <source>
        <dbReference type="Proteomes" id="UP001437256"/>
    </source>
</evidence>
<protein>
    <recommendedName>
        <fullName evidence="4">F-box domain-containing protein</fullName>
    </recommendedName>
</protein>
<feature type="region of interest" description="Disordered" evidence="1">
    <location>
        <begin position="477"/>
        <end position="497"/>
    </location>
</feature>